<organism evidence="1">
    <name type="scientific">Streptomyces sp. R35</name>
    <dbReference type="NCBI Taxonomy" id="3238630"/>
    <lineage>
        <taxon>Bacteria</taxon>
        <taxon>Bacillati</taxon>
        <taxon>Actinomycetota</taxon>
        <taxon>Actinomycetes</taxon>
        <taxon>Kitasatosporales</taxon>
        <taxon>Streptomycetaceae</taxon>
        <taxon>Streptomyces</taxon>
    </lineage>
</organism>
<sequence length="69" mass="7865">MTANVLRVKNSWRFTFSHATPHTSTAAALWEEIDAHTRELLTRAQREGLLAPYASLEWTGQVYYALMSP</sequence>
<reference evidence="1" key="1">
    <citation type="submission" date="2024-07" db="EMBL/GenBank/DDBJ databases">
        <authorList>
            <person name="Yu S.T."/>
        </authorList>
    </citation>
    <scope>NUCLEOTIDE SEQUENCE</scope>
    <source>
        <strain evidence="1">R35</strain>
    </source>
</reference>
<dbReference type="AlphaFoldDB" id="A0AB39RZP0"/>
<dbReference type="EMBL" id="CP163440">
    <property type="protein sequence ID" value="XDQ60106.1"/>
    <property type="molecule type" value="Genomic_DNA"/>
</dbReference>
<proteinExistence type="predicted"/>
<gene>
    <name evidence="1" type="ORF">AB5J50_04700</name>
</gene>
<evidence type="ECO:0000313" key="1">
    <source>
        <dbReference type="EMBL" id="XDQ60106.1"/>
    </source>
</evidence>
<protein>
    <submittedName>
        <fullName evidence="1">Uncharacterized protein</fullName>
    </submittedName>
</protein>
<dbReference type="RefSeq" id="WP_369255152.1">
    <property type="nucleotide sequence ID" value="NZ_CP163440.1"/>
</dbReference>
<accession>A0AB39RZP0</accession>
<name>A0AB39RZP0_9ACTN</name>